<organism evidence="2 3">
    <name type="scientific">Purpureocillium takamizusanense</name>
    <dbReference type="NCBI Taxonomy" id="2060973"/>
    <lineage>
        <taxon>Eukaryota</taxon>
        <taxon>Fungi</taxon>
        <taxon>Dikarya</taxon>
        <taxon>Ascomycota</taxon>
        <taxon>Pezizomycotina</taxon>
        <taxon>Sordariomycetes</taxon>
        <taxon>Hypocreomycetidae</taxon>
        <taxon>Hypocreales</taxon>
        <taxon>Ophiocordycipitaceae</taxon>
        <taxon>Purpureocillium</taxon>
    </lineage>
</organism>
<feature type="region of interest" description="Disordered" evidence="1">
    <location>
        <begin position="325"/>
        <end position="354"/>
    </location>
</feature>
<evidence type="ECO:0000313" key="3">
    <source>
        <dbReference type="Proteomes" id="UP000829364"/>
    </source>
</evidence>
<evidence type="ECO:0000256" key="1">
    <source>
        <dbReference type="SAM" id="MobiDB-lite"/>
    </source>
</evidence>
<dbReference type="EMBL" id="CP086359">
    <property type="protein sequence ID" value="UNI21136.1"/>
    <property type="molecule type" value="Genomic_DNA"/>
</dbReference>
<sequence length="354" mass="40424">MVPIERTRAPRRQPSDNYVRSSNDKSLPPPPPSVADMTTVLIGPKQQSFKVNRKLLCAVSPFFLERLEDPVAPKPICLWLPGESATMFALFVEWVHSPTTFRSWLDHSVSTAHETSQRASQDIHWAIIRLHLFAAHLDLFKLQDLAMDALQDLYLKYDWDVPPRLVLYLYTQCEAIQAVRIRRWAVAMVAFSLTVGPNQLLKFHPQDATTSDPARFRLLFDTLHEFAADYSMHMHNMKAAGLDVRFKNPQLRISANKLRNDQRLFGFRECSFHSHRAAVGEKRCPHVAPRVRSRHTSELGAAAAMMDHHYQVVDRRRDVHADAVPRPLFSSHGENDGQRPAKPMRTTAASSPRD</sequence>
<dbReference type="GeneID" id="72069101"/>
<dbReference type="RefSeq" id="XP_047844617.1">
    <property type="nucleotide sequence ID" value="XM_047988619.1"/>
</dbReference>
<dbReference type="Gene3D" id="3.30.710.10">
    <property type="entry name" value="Potassium Channel Kv1.1, Chain A"/>
    <property type="match status" value="1"/>
</dbReference>
<protein>
    <recommendedName>
        <fullName evidence="4">BTB domain-containing protein</fullName>
    </recommendedName>
</protein>
<evidence type="ECO:0008006" key="4">
    <source>
        <dbReference type="Google" id="ProtNLM"/>
    </source>
</evidence>
<dbReference type="OrthoDB" id="1022638at2759"/>
<dbReference type="SUPFAM" id="SSF54695">
    <property type="entry name" value="POZ domain"/>
    <property type="match status" value="1"/>
</dbReference>
<reference evidence="2" key="1">
    <citation type="submission" date="2021-11" db="EMBL/GenBank/DDBJ databases">
        <title>Purpureocillium_takamizusanense_genome.</title>
        <authorList>
            <person name="Nguyen N.-H."/>
        </authorList>
    </citation>
    <scope>NUCLEOTIDE SEQUENCE</scope>
    <source>
        <strain evidence="2">PT3</strain>
    </source>
</reference>
<name>A0A9Q8QLT6_9HYPO</name>
<dbReference type="InterPro" id="IPR011333">
    <property type="entry name" value="SKP1/BTB/POZ_sf"/>
</dbReference>
<evidence type="ECO:0000313" key="2">
    <source>
        <dbReference type="EMBL" id="UNI21136.1"/>
    </source>
</evidence>
<dbReference type="AlphaFoldDB" id="A0A9Q8QLT6"/>
<dbReference type="KEGG" id="ptkz:JDV02_007152"/>
<feature type="region of interest" description="Disordered" evidence="1">
    <location>
        <begin position="1"/>
        <end position="35"/>
    </location>
</feature>
<dbReference type="Proteomes" id="UP000829364">
    <property type="component" value="Chromosome 6"/>
</dbReference>
<gene>
    <name evidence="2" type="ORF">JDV02_007152</name>
</gene>
<proteinExistence type="predicted"/>
<feature type="compositionally biased region" description="Polar residues" evidence="1">
    <location>
        <begin position="15"/>
        <end position="25"/>
    </location>
</feature>
<accession>A0A9Q8QLT6</accession>
<keyword evidence="3" id="KW-1185">Reference proteome</keyword>